<dbReference type="Proteomes" id="UP000092993">
    <property type="component" value="Unassembled WGS sequence"/>
</dbReference>
<gene>
    <name evidence="2" type="ORF">A0H81_03887</name>
</gene>
<dbReference type="OrthoDB" id="3263403at2759"/>
<evidence type="ECO:0000313" key="2">
    <source>
        <dbReference type="EMBL" id="OBZ76049.1"/>
    </source>
</evidence>
<feature type="region of interest" description="Disordered" evidence="1">
    <location>
        <begin position="140"/>
        <end position="164"/>
    </location>
</feature>
<protein>
    <submittedName>
        <fullName evidence="2">Uncharacterized protein</fullName>
    </submittedName>
</protein>
<feature type="region of interest" description="Disordered" evidence="1">
    <location>
        <begin position="371"/>
        <end position="424"/>
    </location>
</feature>
<feature type="compositionally biased region" description="Low complexity" evidence="1">
    <location>
        <begin position="271"/>
        <end position="285"/>
    </location>
</feature>
<accession>A0A1C7MHX5</accession>
<feature type="compositionally biased region" description="Low complexity" evidence="1">
    <location>
        <begin position="331"/>
        <end position="341"/>
    </location>
</feature>
<feature type="compositionally biased region" description="Polar residues" evidence="1">
    <location>
        <begin position="307"/>
        <end position="322"/>
    </location>
</feature>
<dbReference type="STRING" id="5627.A0A1C7MHX5"/>
<sequence>MSLDPATNPVTNEPTIADDGEDFKRQILASLAKAQNACMQEAGYYPGMLEEFYELKRWNEQLTKDNERLFIDNRTLAKYLAVSNQRLDLLCAPPNQQARAMAELHEHVRVLSVDRDDLLAKHRRALEEINRLRHEIRLRSYPPDSRNQQSLRQQALPSTSIPQPLMMQPNINAYPAQSQIGEVALPYNNGLPTYPGTVLQPQQNTSQMSASAGVKSNVNDMFSTLSISQSGMPTQRTAQPSPVHVQPPSPMASISRHSISAGSRNAHRRLSSITPINTSTPSIIPQRRSSTGAVRSPAPSIPHTPMTPASTSGAPLRSTQLPLHSAGGSHRSTPSSSSVVRTPTSVVIDLTLEDGTASDDLTARKRRRIDGAAQPQADIQETAITAQVSPLPRNGSISYTSTPAPQTPAPEENPIPSSDTEPSTLLDDCIEANFEEDDEDEARRWCRMCRSRFQAGHTKEPPTPFVDASQDILADHCERVHPKGWEILKQKAAQHRSENAK</sequence>
<comment type="caution">
    <text evidence="2">The sequence shown here is derived from an EMBL/GenBank/DDBJ whole genome shotgun (WGS) entry which is preliminary data.</text>
</comment>
<keyword evidence="3" id="KW-1185">Reference proteome</keyword>
<name>A0A1C7MHX5_GRIFR</name>
<reference evidence="2 3" key="1">
    <citation type="submission" date="2016-03" db="EMBL/GenBank/DDBJ databases">
        <title>Whole genome sequencing of Grifola frondosa 9006-11.</title>
        <authorList>
            <person name="Min B."/>
            <person name="Park H."/>
            <person name="Kim J.-G."/>
            <person name="Cho H."/>
            <person name="Oh Y.-L."/>
            <person name="Kong W.-S."/>
            <person name="Choi I.-G."/>
        </authorList>
    </citation>
    <scope>NUCLEOTIDE SEQUENCE [LARGE SCALE GENOMIC DNA]</scope>
    <source>
        <strain evidence="2 3">9006-11</strain>
    </source>
</reference>
<feature type="compositionally biased region" description="Polar residues" evidence="1">
    <location>
        <begin position="395"/>
        <end position="404"/>
    </location>
</feature>
<feature type="compositionally biased region" description="Polar residues" evidence="1">
    <location>
        <begin position="229"/>
        <end position="238"/>
    </location>
</feature>
<dbReference type="OMA" id="CLEANFD"/>
<dbReference type="EMBL" id="LUGG01000003">
    <property type="protein sequence ID" value="OBZ76049.1"/>
    <property type="molecule type" value="Genomic_DNA"/>
</dbReference>
<organism evidence="2 3">
    <name type="scientific">Grifola frondosa</name>
    <name type="common">Maitake</name>
    <name type="synonym">Polyporus frondosus</name>
    <dbReference type="NCBI Taxonomy" id="5627"/>
    <lineage>
        <taxon>Eukaryota</taxon>
        <taxon>Fungi</taxon>
        <taxon>Dikarya</taxon>
        <taxon>Basidiomycota</taxon>
        <taxon>Agaricomycotina</taxon>
        <taxon>Agaricomycetes</taxon>
        <taxon>Polyporales</taxon>
        <taxon>Grifolaceae</taxon>
        <taxon>Grifola</taxon>
    </lineage>
</organism>
<feature type="compositionally biased region" description="Polar residues" evidence="1">
    <location>
        <begin position="145"/>
        <end position="162"/>
    </location>
</feature>
<proteinExistence type="predicted"/>
<feature type="region of interest" description="Disordered" evidence="1">
    <location>
        <begin position="229"/>
        <end position="341"/>
    </location>
</feature>
<dbReference type="AlphaFoldDB" id="A0A1C7MHX5"/>
<feature type="compositionally biased region" description="Polar residues" evidence="1">
    <location>
        <begin position="377"/>
        <end position="388"/>
    </location>
</feature>
<evidence type="ECO:0000313" key="3">
    <source>
        <dbReference type="Proteomes" id="UP000092993"/>
    </source>
</evidence>
<evidence type="ECO:0000256" key="1">
    <source>
        <dbReference type="SAM" id="MobiDB-lite"/>
    </source>
</evidence>